<dbReference type="AlphaFoldDB" id="A0A157KX50"/>
<dbReference type="GeneID" id="56588259"/>
<dbReference type="Proteomes" id="UP000076825">
    <property type="component" value="Chromosome 1"/>
</dbReference>
<organism evidence="2 3">
    <name type="scientific">Bordetella trematum</name>
    <dbReference type="NCBI Taxonomy" id="123899"/>
    <lineage>
        <taxon>Bacteria</taxon>
        <taxon>Pseudomonadati</taxon>
        <taxon>Pseudomonadota</taxon>
        <taxon>Betaproteobacteria</taxon>
        <taxon>Burkholderiales</taxon>
        <taxon>Alcaligenaceae</taxon>
        <taxon>Bordetella</taxon>
    </lineage>
</organism>
<proteinExistence type="predicted"/>
<name>A0A157KX50_9BORD</name>
<dbReference type="OrthoDB" id="8667414at2"/>
<evidence type="ECO:0000256" key="1">
    <source>
        <dbReference type="SAM" id="MobiDB-lite"/>
    </source>
</evidence>
<reference evidence="2 3" key="1">
    <citation type="submission" date="2016-04" db="EMBL/GenBank/DDBJ databases">
        <authorList>
            <consortium name="Pathogen Informatics"/>
        </authorList>
    </citation>
    <scope>NUCLEOTIDE SEQUENCE [LARGE SCALE GENOMIC DNA]</scope>
    <source>
        <strain evidence="2 3">H044680328</strain>
    </source>
</reference>
<gene>
    <name evidence="2" type="ORF">SAMEA3906487_00328</name>
</gene>
<accession>A0A157KX50</accession>
<sequence>MRNKKTDFDTTPVCPATPAADERAPVAPKAKQCVACEGAPSGDNIPCAVCGADPAPPASENPLSDEYVNVVIRGYGYGSPECVIARLHQWIGLHGGKNNVTLLMYEAHKALVKLRTPVADERAAFTAWLAGSYPSVYSEPEAVRLWHHGHVAALAWQERGRRAALASAPVAKPCPVEEQPDGTVTPVDPVDMASAPVAGEAIQKAKHDTANAETERERVMALAYWLDQQTFEPGMLSCAAATLRAMFDRYAVNELVAAEYNRWIRAHAAGQSYDTFLIAELAAQQGEGGGV</sequence>
<dbReference type="EMBL" id="LT546645">
    <property type="protein sequence ID" value="SAI66579.1"/>
    <property type="molecule type" value="Genomic_DNA"/>
</dbReference>
<dbReference type="STRING" id="123899.SAMEA3906487_00328"/>
<keyword evidence="3" id="KW-1185">Reference proteome</keyword>
<evidence type="ECO:0000313" key="3">
    <source>
        <dbReference type="Proteomes" id="UP000076825"/>
    </source>
</evidence>
<dbReference type="RefSeq" id="WP_063491472.1">
    <property type="nucleotide sequence ID" value="NZ_CP016340.1"/>
</dbReference>
<feature type="region of interest" description="Disordered" evidence="1">
    <location>
        <begin position="1"/>
        <end position="21"/>
    </location>
</feature>
<protein>
    <submittedName>
        <fullName evidence="2">Uncharacterized protein</fullName>
    </submittedName>
</protein>
<dbReference type="KEGG" id="btrm:SAMEA390648700328"/>
<dbReference type="PATRIC" id="fig|123899.6.peg.310"/>
<evidence type="ECO:0000313" key="2">
    <source>
        <dbReference type="EMBL" id="SAI66579.1"/>
    </source>
</evidence>